<gene>
    <name evidence="15" type="primary">feoB_1</name>
    <name evidence="15" type="ORF">Aargi30884_08310</name>
</gene>
<reference evidence="16" key="1">
    <citation type="submission" date="2019-05" db="EMBL/GenBank/DDBJ databases">
        <title>Complete genome sequencing of Absiella argi strain JCM 30884.</title>
        <authorList>
            <person name="Sakamoto M."/>
            <person name="Murakami T."/>
            <person name="Mori H."/>
        </authorList>
    </citation>
    <scope>NUCLEOTIDE SEQUENCE [LARGE SCALE GENOMIC DNA]</scope>
    <source>
        <strain evidence="16">JCM 30884</strain>
    </source>
</reference>
<evidence type="ECO:0000256" key="5">
    <source>
        <dbReference type="ARBA" id="ARBA00022692"/>
    </source>
</evidence>
<feature type="binding site" evidence="12">
    <location>
        <position position="40"/>
    </location>
    <ligand>
        <name>Mg(2+)</name>
        <dbReference type="ChEBI" id="CHEBI:18420"/>
        <label>2</label>
    </ligand>
</feature>
<keyword evidence="12" id="KW-0479">Metal-binding</keyword>
<dbReference type="InterPro" id="IPR050860">
    <property type="entry name" value="FeoB_GTPase"/>
</dbReference>
<dbReference type="Pfam" id="PF02421">
    <property type="entry name" value="FeoB_N"/>
    <property type="match status" value="1"/>
</dbReference>
<dbReference type="InterPro" id="IPR030389">
    <property type="entry name" value="G_FEOB_dom"/>
</dbReference>
<comment type="subcellular location">
    <subcellularLocation>
        <location evidence="2 13">Cell membrane</location>
        <topology evidence="2 13">Multi-pass membrane protein</topology>
    </subcellularLocation>
</comment>
<feature type="transmembrane region" description="Helical" evidence="13">
    <location>
        <begin position="633"/>
        <end position="656"/>
    </location>
</feature>
<keyword evidence="16" id="KW-1185">Reference proteome</keyword>
<dbReference type="InterPro" id="IPR027417">
    <property type="entry name" value="P-loop_NTPase"/>
</dbReference>
<evidence type="ECO:0000256" key="12">
    <source>
        <dbReference type="PIRSR" id="PIRSR603373-2"/>
    </source>
</evidence>
<dbReference type="AlphaFoldDB" id="A0A6N4TGA2"/>
<feature type="transmembrane region" description="Helical" evidence="13">
    <location>
        <begin position="541"/>
        <end position="563"/>
    </location>
</feature>
<dbReference type="InterPro" id="IPR041069">
    <property type="entry name" value="FeoB_Cyto"/>
</dbReference>
<sequence length="703" mass="79862">MFEKLLKINDEINQLYEKEQHCYRVALLGNPNVGKSTLFNHLCKMHQHTGNWPGKTVALAKGKYYYKNRCYELVDLPGTYSLFAHSAEEEVARNYVCFHACDACVVVCDATCLERNLNLVLQALEITNKVVVVLNMMDEAKKKKIKIDIESLKKQLNISIVSMCARNKDDYEDLKQAIYREVHRSFKEQSFPFSYEEELEESLKRLSKNIVAPRHNRRFLALKLLDPSVDSAPFYAEIENKEEIKPLIVHEIQHLKQLHIYQNFEDHILTALNTHLMQLCTACIQTDASMQNKDLRIDKFVCGKKSGIFLMLIILFGIFWITLSLANIPSAYLSEFFVNLEMQGHLLFSKWNVHPFLSGLLLDGILKTCGWVISVMLPPMAIFFPLFSLLEDIGYLPRIAFNLDGYFQRSHTCGKQALTMAMGFGCNAVGVATSRIIDSPRERLIAILTNVFMPCNGRFPALLSILAMFFTQTILPPLNTFLSAFLLTIFILFSIFLTFLVSYLLSKTILKGIPSSFTLELPPYRKPEISKVIVRSIFDRTIFVLGRAVKSAIPAGAIIWLLANIEFQDMTLLAHISSFLDPIGIFMGLDGVILLAFLLGFPANEIVIPIIIMSYMANGTMLDIQNLTFIKELFINNGWTITTALCTIVFIIFHFPCATTLQTIYKETLSLKWTCFAFILPTLIGMFLCTTIHGISILLSIMI</sequence>
<keyword evidence="4" id="KW-1003">Cell membrane</keyword>
<dbReference type="InterPro" id="IPR011642">
    <property type="entry name" value="Gate_dom"/>
</dbReference>
<dbReference type="NCBIfam" id="TIGR00437">
    <property type="entry name" value="feoB"/>
    <property type="match status" value="1"/>
</dbReference>
<evidence type="ECO:0000313" key="15">
    <source>
        <dbReference type="EMBL" id="BBK21928.1"/>
    </source>
</evidence>
<keyword evidence="3 13" id="KW-0813">Transport</keyword>
<keyword evidence="8 11" id="KW-0342">GTP-binding</keyword>
<protein>
    <recommendedName>
        <fullName evidence="10 13">Ferrous iron transport protein B</fullName>
    </recommendedName>
</protein>
<dbReference type="GO" id="GO:0005886">
    <property type="term" value="C:plasma membrane"/>
    <property type="evidence" value="ECO:0007669"/>
    <property type="project" value="UniProtKB-SubCell"/>
</dbReference>
<dbReference type="Pfam" id="PF17910">
    <property type="entry name" value="FeoB_Cyto"/>
    <property type="match status" value="1"/>
</dbReference>
<evidence type="ECO:0000256" key="9">
    <source>
        <dbReference type="ARBA" id="ARBA00023136"/>
    </source>
</evidence>
<keyword evidence="13" id="KW-0406">Ion transport</keyword>
<keyword evidence="6 11" id="KW-0547">Nucleotide-binding</keyword>
<keyword evidence="12" id="KW-0460">Magnesium</keyword>
<evidence type="ECO:0000256" key="7">
    <source>
        <dbReference type="ARBA" id="ARBA00022989"/>
    </source>
</evidence>
<dbReference type="GO" id="GO:0005525">
    <property type="term" value="F:GTP binding"/>
    <property type="evidence" value="ECO:0007669"/>
    <property type="project" value="UniProtKB-KW"/>
</dbReference>
<dbReference type="Gene3D" id="3.40.50.300">
    <property type="entry name" value="P-loop containing nucleotide triphosphate hydrolases"/>
    <property type="match status" value="1"/>
</dbReference>
<evidence type="ECO:0000256" key="8">
    <source>
        <dbReference type="ARBA" id="ARBA00023134"/>
    </source>
</evidence>
<feature type="transmembrane region" description="Helical" evidence="13">
    <location>
        <begin position="444"/>
        <end position="470"/>
    </location>
</feature>
<evidence type="ECO:0000256" key="4">
    <source>
        <dbReference type="ARBA" id="ARBA00022475"/>
    </source>
</evidence>
<organism evidence="15 16">
    <name type="scientific">Amedibacterium intestinale</name>
    <dbReference type="NCBI Taxonomy" id="2583452"/>
    <lineage>
        <taxon>Bacteria</taxon>
        <taxon>Bacillati</taxon>
        <taxon>Bacillota</taxon>
        <taxon>Erysipelotrichia</taxon>
        <taxon>Erysipelotrichales</taxon>
        <taxon>Erysipelotrichaceae</taxon>
        <taxon>Amedibacterium</taxon>
    </lineage>
</organism>
<feature type="domain" description="FeoB-type G" evidence="14">
    <location>
        <begin position="22"/>
        <end position="184"/>
    </location>
</feature>
<evidence type="ECO:0000256" key="1">
    <source>
        <dbReference type="ARBA" id="ARBA00003926"/>
    </source>
</evidence>
<name>A0A6N4TGA2_9FIRM</name>
<dbReference type="InterPro" id="IPR011640">
    <property type="entry name" value="Fe2_transport_prot_B_C"/>
</dbReference>
<dbReference type="InterPro" id="IPR003373">
    <property type="entry name" value="Fe2_transport_prot-B"/>
</dbReference>
<feature type="binding site" evidence="11">
    <location>
        <begin position="75"/>
        <end position="78"/>
    </location>
    <ligand>
        <name>GTP</name>
        <dbReference type="ChEBI" id="CHEBI:37565"/>
        <label>1</label>
    </ligand>
</feature>
<proteinExistence type="inferred from homology"/>
<dbReference type="KEGG" id="aarg:Aargi30884_08310"/>
<evidence type="ECO:0000313" key="16">
    <source>
        <dbReference type="Proteomes" id="UP000464754"/>
    </source>
</evidence>
<evidence type="ECO:0000256" key="10">
    <source>
        <dbReference type="NCBIfam" id="TIGR00437"/>
    </source>
</evidence>
<comment type="function">
    <text evidence="1 13">Probable transporter of a GTP-driven Fe(2+) uptake system.</text>
</comment>
<evidence type="ECO:0000256" key="11">
    <source>
        <dbReference type="PIRSR" id="PIRSR603373-1"/>
    </source>
</evidence>
<accession>A0A6N4TGA2</accession>
<comment type="similarity">
    <text evidence="13">Belongs to the TRAFAC class TrmE-Era-EngA-EngB-Septin-like GTPase superfamily. FeoB GTPase (TC 9.A.8) family.</text>
</comment>
<dbReference type="GO" id="GO:0015093">
    <property type="term" value="F:ferrous iron transmembrane transporter activity"/>
    <property type="evidence" value="ECO:0007669"/>
    <property type="project" value="UniProtKB-UniRule"/>
</dbReference>
<feature type="transmembrane region" description="Helical" evidence="13">
    <location>
        <begin position="482"/>
        <end position="505"/>
    </location>
</feature>
<feature type="binding site" evidence="11">
    <location>
        <begin position="29"/>
        <end position="36"/>
    </location>
    <ligand>
        <name>GTP</name>
        <dbReference type="ChEBI" id="CHEBI:37565"/>
        <label>1</label>
    </ligand>
</feature>
<feature type="binding site" evidence="11">
    <location>
        <begin position="135"/>
        <end position="138"/>
    </location>
    <ligand>
        <name>GTP</name>
        <dbReference type="ChEBI" id="CHEBI:37565"/>
        <label>1</label>
    </ligand>
</feature>
<feature type="transmembrane region" description="Helical" evidence="13">
    <location>
        <begin position="370"/>
        <end position="390"/>
    </location>
</feature>
<keyword evidence="9 13" id="KW-0472">Membrane</keyword>
<dbReference type="Proteomes" id="UP000464754">
    <property type="component" value="Chromosome"/>
</dbReference>
<evidence type="ECO:0000259" key="14">
    <source>
        <dbReference type="PROSITE" id="PS51711"/>
    </source>
</evidence>
<dbReference type="CDD" id="cd01879">
    <property type="entry name" value="FeoB"/>
    <property type="match status" value="1"/>
</dbReference>
<dbReference type="PANTHER" id="PTHR43185">
    <property type="entry name" value="FERROUS IRON TRANSPORT PROTEIN B"/>
    <property type="match status" value="1"/>
</dbReference>
<keyword evidence="13" id="KW-0408">Iron</keyword>
<feature type="transmembrane region" description="Helical" evidence="13">
    <location>
        <begin position="583"/>
        <end position="612"/>
    </location>
</feature>
<dbReference type="GO" id="GO:0046872">
    <property type="term" value="F:metal ion binding"/>
    <property type="evidence" value="ECO:0007669"/>
    <property type="project" value="UniProtKB-KW"/>
</dbReference>
<dbReference type="EMBL" id="AP019695">
    <property type="protein sequence ID" value="BBK21928.1"/>
    <property type="molecule type" value="Genomic_DNA"/>
</dbReference>
<keyword evidence="7 13" id="KW-1133">Transmembrane helix</keyword>
<evidence type="ECO:0000256" key="13">
    <source>
        <dbReference type="RuleBase" id="RU362098"/>
    </source>
</evidence>
<keyword evidence="5 13" id="KW-0812">Transmembrane</keyword>
<feature type="transmembrane region" description="Helical" evidence="13">
    <location>
        <begin position="676"/>
        <end position="701"/>
    </location>
</feature>
<feature type="transmembrane region" description="Helical" evidence="13">
    <location>
        <begin position="308"/>
        <end position="328"/>
    </location>
</feature>
<evidence type="ECO:0000256" key="2">
    <source>
        <dbReference type="ARBA" id="ARBA00004651"/>
    </source>
</evidence>
<dbReference type="PROSITE" id="PS51711">
    <property type="entry name" value="G_FEOB"/>
    <property type="match status" value="1"/>
</dbReference>
<evidence type="ECO:0000256" key="3">
    <source>
        <dbReference type="ARBA" id="ARBA00022448"/>
    </source>
</evidence>
<evidence type="ECO:0000256" key="6">
    <source>
        <dbReference type="ARBA" id="ARBA00022741"/>
    </source>
</evidence>
<dbReference type="PANTHER" id="PTHR43185:SF2">
    <property type="entry name" value="FERROUS IRON TRANSPORT PROTEIN B"/>
    <property type="match status" value="1"/>
</dbReference>
<dbReference type="Pfam" id="PF07670">
    <property type="entry name" value="Gate"/>
    <property type="match status" value="2"/>
</dbReference>
<keyword evidence="13" id="KW-0410">Iron transport</keyword>
<dbReference type="Pfam" id="PF07664">
    <property type="entry name" value="FeoB_C"/>
    <property type="match status" value="1"/>
</dbReference>
<dbReference type="SUPFAM" id="SSF52540">
    <property type="entry name" value="P-loop containing nucleoside triphosphate hydrolases"/>
    <property type="match status" value="1"/>
</dbReference>